<organism evidence="2 3">
    <name type="scientific">Tribolium castaneum</name>
    <name type="common">Red flour beetle</name>
    <dbReference type="NCBI Taxonomy" id="7070"/>
    <lineage>
        <taxon>Eukaryota</taxon>
        <taxon>Metazoa</taxon>
        <taxon>Ecdysozoa</taxon>
        <taxon>Arthropoda</taxon>
        <taxon>Hexapoda</taxon>
        <taxon>Insecta</taxon>
        <taxon>Pterygota</taxon>
        <taxon>Neoptera</taxon>
        <taxon>Endopterygota</taxon>
        <taxon>Coleoptera</taxon>
        <taxon>Polyphaga</taxon>
        <taxon>Cucujiformia</taxon>
        <taxon>Tenebrionidae</taxon>
        <taxon>Tenebrionidae incertae sedis</taxon>
        <taxon>Tribolium</taxon>
    </lineage>
</organism>
<accession>D6WF31</accession>
<evidence type="ECO:0000313" key="3">
    <source>
        <dbReference type="Proteomes" id="UP000007266"/>
    </source>
</evidence>
<reference evidence="2 3" key="1">
    <citation type="journal article" date="2008" name="Nature">
        <title>The genome of the model beetle and pest Tribolium castaneum.</title>
        <authorList>
            <consortium name="Tribolium Genome Sequencing Consortium"/>
            <person name="Richards S."/>
            <person name="Gibbs R.A."/>
            <person name="Weinstock G.M."/>
            <person name="Brown S.J."/>
            <person name="Denell R."/>
            <person name="Beeman R.W."/>
            <person name="Gibbs R."/>
            <person name="Beeman R.W."/>
            <person name="Brown S.J."/>
            <person name="Bucher G."/>
            <person name="Friedrich M."/>
            <person name="Grimmelikhuijzen C.J."/>
            <person name="Klingler M."/>
            <person name="Lorenzen M."/>
            <person name="Richards S."/>
            <person name="Roth S."/>
            <person name="Schroder R."/>
            <person name="Tautz D."/>
            <person name="Zdobnov E.M."/>
            <person name="Muzny D."/>
            <person name="Gibbs R.A."/>
            <person name="Weinstock G.M."/>
            <person name="Attaway T."/>
            <person name="Bell S."/>
            <person name="Buhay C.J."/>
            <person name="Chandrabose M.N."/>
            <person name="Chavez D."/>
            <person name="Clerk-Blankenburg K.P."/>
            <person name="Cree A."/>
            <person name="Dao M."/>
            <person name="Davis C."/>
            <person name="Chacko J."/>
            <person name="Dinh H."/>
            <person name="Dugan-Rocha S."/>
            <person name="Fowler G."/>
            <person name="Garner T.T."/>
            <person name="Garnes J."/>
            <person name="Gnirke A."/>
            <person name="Hawes A."/>
            <person name="Hernandez J."/>
            <person name="Hines S."/>
            <person name="Holder M."/>
            <person name="Hume J."/>
            <person name="Jhangiani S.N."/>
            <person name="Joshi V."/>
            <person name="Khan Z.M."/>
            <person name="Jackson L."/>
            <person name="Kovar C."/>
            <person name="Kowis A."/>
            <person name="Lee S."/>
            <person name="Lewis L.R."/>
            <person name="Margolis J."/>
            <person name="Morgan M."/>
            <person name="Nazareth L.V."/>
            <person name="Nguyen N."/>
            <person name="Okwuonu G."/>
            <person name="Parker D."/>
            <person name="Richards S."/>
            <person name="Ruiz S.J."/>
            <person name="Santibanez J."/>
            <person name="Savard J."/>
            <person name="Scherer S.E."/>
            <person name="Schneider B."/>
            <person name="Sodergren E."/>
            <person name="Tautz D."/>
            <person name="Vattahil S."/>
            <person name="Villasana D."/>
            <person name="White C.S."/>
            <person name="Wright R."/>
            <person name="Park Y."/>
            <person name="Beeman R.W."/>
            <person name="Lord J."/>
            <person name="Oppert B."/>
            <person name="Lorenzen M."/>
            <person name="Brown S."/>
            <person name="Wang L."/>
            <person name="Savard J."/>
            <person name="Tautz D."/>
            <person name="Richards S."/>
            <person name="Weinstock G."/>
            <person name="Gibbs R.A."/>
            <person name="Liu Y."/>
            <person name="Worley K."/>
            <person name="Weinstock G."/>
            <person name="Elsik C.G."/>
            <person name="Reese J.T."/>
            <person name="Elhaik E."/>
            <person name="Landan G."/>
            <person name="Graur D."/>
            <person name="Arensburger P."/>
            <person name="Atkinson P."/>
            <person name="Beeman R.W."/>
            <person name="Beidler J."/>
            <person name="Brown S.J."/>
            <person name="Demuth J.P."/>
            <person name="Drury D.W."/>
            <person name="Du Y.Z."/>
            <person name="Fujiwara H."/>
            <person name="Lorenzen M."/>
            <person name="Maselli V."/>
            <person name="Osanai M."/>
            <person name="Park Y."/>
            <person name="Robertson H.M."/>
            <person name="Tu Z."/>
            <person name="Wang J.J."/>
            <person name="Wang S."/>
            <person name="Richards S."/>
            <person name="Song H."/>
            <person name="Zhang L."/>
            <person name="Sodergren E."/>
            <person name="Werner D."/>
            <person name="Stanke M."/>
            <person name="Morgenstern B."/>
            <person name="Solovyev V."/>
            <person name="Kosarev P."/>
            <person name="Brown G."/>
            <person name="Chen H.C."/>
            <person name="Ermolaeva O."/>
            <person name="Hlavina W."/>
            <person name="Kapustin Y."/>
            <person name="Kiryutin B."/>
            <person name="Kitts P."/>
            <person name="Maglott D."/>
            <person name="Pruitt K."/>
            <person name="Sapojnikov V."/>
            <person name="Souvorov A."/>
            <person name="Mackey A.J."/>
            <person name="Waterhouse R.M."/>
            <person name="Wyder S."/>
            <person name="Zdobnov E.M."/>
            <person name="Zdobnov E.M."/>
            <person name="Wyder S."/>
            <person name="Kriventseva E.V."/>
            <person name="Kadowaki T."/>
            <person name="Bork P."/>
            <person name="Aranda M."/>
            <person name="Bao R."/>
            <person name="Beermann A."/>
            <person name="Berns N."/>
            <person name="Bolognesi R."/>
            <person name="Bonneton F."/>
            <person name="Bopp D."/>
            <person name="Brown S.J."/>
            <person name="Bucher G."/>
            <person name="Butts T."/>
            <person name="Chaumot A."/>
            <person name="Denell R.E."/>
            <person name="Ferrier D.E."/>
            <person name="Friedrich M."/>
            <person name="Gordon C.M."/>
            <person name="Jindra M."/>
            <person name="Klingler M."/>
            <person name="Lan Q."/>
            <person name="Lattorff H.M."/>
            <person name="Laudet V."/>
            <person name="von Levetsow C."/>
            <person name="Liu Z."/>
            <person name="Lutz R."/>
            <person name="Lynch J.A."/>
            <person name="da Fonseca R.N."/>
            <person name="Posnien N."/>
            <person name="Reuter R."/>
            <person name="Roth S."/>
            <person name="Savard J."/>
            <person name="Schinko J.B."/>
            <person name="Schmitt C."/>
            <person name="Schoppmeier M."/>
            <person name="Schroder R."/>
            <person name="Shippy T.D."/>
            <person name="Simonnet F."/>
            <person name="Marques-Souza H."/>
            <person name="Tautz D."/>
            <person name="Tomoyasu Y."/>
            <person name="Trauner J."/>
            <person name="Van der Zee M."/>
            <person name="Vervoort M."/>
            <person name="Wittkopp N."/>
            <person name="Wimmer E.A."/>
            <person name="Yang X."/>
            <person name="Jones A.K."/>
            <person name="Sattelle D.B."/>
            <person name="Ebert P.R."/>
            <person name="Nelson D."/>
            <person name="Scott J.G."/>
            <person name="Beeman R.W."/>
            <person name="Muthukrishnan S."/>
            <person name="Kramer K.J."/>
            <person name="Arakane Y."/>
            <person name="Beeman R.W."/>
            <person name="Zhu Q."/>
            <person name="Hogenkamp D."/>
            <person name="Dixit R."/>
            <person name="Oppert B."/>
            <person name="Jiang H."/>
            <person name="Zou Z."/>
            <person name="Marshall J."/>
            <person name="Elpidina E."/>
            <person name="Vinokurov K."/>
            <person name="Oppert C."/>
            <person name="Zou Z."/>
            <person name="Evans J."/>
            <person name="Lu Z."/>
            <person name="Zhao P."/>
            <person name="Sumathipala N."/>
            <person name="Altincicek B."/>
            <person name="Vilcinskas A."/>
            <person name="Williams M."/>
            <person name="Hultmark D."/>
            <person name="Hetru C."/>
            <person name="Jiang H."/>
            <person name="Grimmelikhuijzen C.J."/>
            <person name="Hauser F."/>
            <person name="Cazzamali G."/>
            <person name="Williamson M."/>
            <person name="Park Y."/>
            <person name="Li B."/>
            <person name="Tanaka Y."/>
            <person name="Predel R."/>
            <person name="Neupert S."/>
            <person name="Schachtner J."/>
            <person name="Verleyen P."/>
            <person name="Raible F."/>
            <person name="Bork P."/>
            <person name="Friedrich M."/>
            <person name="Walden K.K."/>
            <person name="Robertson H.M."/>
            <person name="Angeli S."/>
            <person name="Foret S."/>
            <person name="Bucher G."/>
            <person name="Schuetz S."/>
            <person name="Maleszka R."/>
            <person name="Wimmer E.A."/>
            <person name="Beeman R.W."/>
            <person name="Lorenzen M."/>
            <person name="Tomoyasu Y."/>
            <person name="Miller S.C."/>
            <person name="Grossmann D."/>
            <person name="Bucher G."/>
        </authorList>
    </citation>
    <scope>NUCLEOTIDE SEQUENCE [LARGE SCALE GENOMIC DNA]</scope>
    <source>
        <strain evidence="2 3">Georgia GA2</strain>
    </source>
</reference>
<sequence length="36" mass="4072">MPQMRTLHETARFLRMNGSTGKPLETAPVPLYGVRD</sequence>
<dbReference type="EMBL" id="KQ971327">
    <property type="protein sequence ID" value="EFA00899.1"/>
    <property type="molecule type" value="Genomic_DNA"/>
</dbReference>
<reference evidence="2 3" key="2">
    <citation type="journal article" date="2010" name="Nucleic Acids Res.">
        <title>BeetleBase in 2010: revisions to provide comprehensive genomic information for Tribolium castaneum.</title>
        <authorList>
            <person name="Kim H.S."/>
            <person name="Murphy T."/>
            <person name="Xia J."/>
            <person name="Caragea D."/>
            <person name="Park Y."/>
            <person name="Beeman R.W."/>
            <person name="Lorenzen M.D."/>
            <person name="Butcher S."/>
            <person name="Manak J.R."/>
            <person name="Brown S.J."/>
        </authorList>
    </citation>
    <scope>GENOME REANNOTATION</scope>
    <source>
        <strain evidence="2 3">Georgia GA2</strain>
    </source>
</reference>
<dbReference type="AlphaFoldDB" id="D6WF31"/>
<keyword evidence="3" id="KW-1185">Reference proteome</keyword>
<dbReference type="InParanoid" id="D6WF31"/>
<evidence type="ECO:0000313" key="2">
    <source>
        <dbReference type="EMBL" id="EFA00899.1"/>
    </source>
</evidence>
<dbReference type="Proteomes" id="UP000007266">
    <property type="component" value="Linkage group 3"/>
</dbReference>
<feature type="region of interest" description="Disordered" evidence="1">
    <location>
        <begin position="16"/>
        <end position="36"/>
    </location>
</feature>
<proteinExistence type="predicted"/>
<protein>
    <submittedName>
        <fullName evidence="2">Uncharacterized protein</fullName>
    </submittedName>
</protein>
<evidence type="ECO:0000256" key="1">
    <source>
        <dbReference type="SAM" id="MobiDB-lite"/>
    </source>
</evidence>
<name>D6WF31_TRICA</name>
<gene>
    <name evidence="2" type="primary">GLEAN_03804</name>
    <name evidence="2" type="ORF">TcasGA2_TC003804</name>
</gene>
<dbReference type="HOGENOM" id="CLU_3360341_0_0_1"/>